<proteinExistence type="predicted"/>
<accession>A0A133Q2U0</accession>
<evidence type="ECO:0000313" key="1">
    <source>
        <dbReference type="EMBL" id="KXA37163.1"/>
    </source>
</evidence>
<dbReference type="STRING" id="28128.HMPREF3226_01789"/>
<evidence type="ECO:0000313" key="2">
    <source>
        <dbReference type="Proteomes" id="UP000070533"/>
    </source>
</evidence>
<dbReference type="EMBL" id="LRQG01000146">
    <property type="protein sequence ID" value="KXA37163.1"/>
    <property type="molecule type" value="Genomic_DNA"/>
</dbReference>
<sequence length="49" mass="6007">MNRLFHRHGQSIKGRTKYLYDCVEDVREPCHLLDLFKSYYHWNGILSHE</sequence>
<name>A0A133Q2U0_9BACT</name>
<dbReference type="Proteomes" id="UP000070533">
    <property type="component" value="Unassembled WGS sequence"/>
</dbReference>
<comment type="caution">
    <text evidence="1">The sequence shown here is derived from an EMBL/GenBank/DDBJ whole genome shotgun (WGS) entry which is preliminary data.</text>
</comment>
<organism evidence="1 2">
    <name type="scientific">Prevotella corporis</name>
    <dbReference type="NCBI Taxonomy" id="28128"/>
    <lineage>
        <taxon>Bacteria</taxon>
        <taxon>Pseudomonadati</taxon>
        <taxon>Bacteroidota</taxon>
        <taxon>Bacteroidia</taxon>
        <taxon>Bacteroidales</taxon>
        <taxon>Prevotellaceae</taxon>
        <taxon>Prevotella</taxon>
    </lineage>
</organism>
<protein>
    <submittedName>
        <fullName evidence="1">Uncharacterized protein</fullName>
    </submittedName>
</protein>
<keyword evidence="2" id="KW-1185">Reference proteome</keyword>
<dbReference type="AlphaFoldDB" id="A0A133Q2U0"/>
<reference evidence="2" key="1">
    <citation type="submission" date="2016-01" db="EMBL/GenBank/DDBJ databases">
        <authorList>
            <person name="Mitreva M."/>
            <person name="Pepin K.H."/>
            <person name="Mihindukulasuriya K.A."/>
            <person name="Fulton R."/>
            <person name="Fronick C."/>
            <person name="O'Laughlin M."/>
            <person name="Miner T."/>
            <person name="Herter B."/>
            <person name="Rosa B.A."/>
            <person name="Cordes M."/>
            <person name="Tomlinson C."/>
            <person name="Wollam A."/>
            <person name="Palsikar V.B."/>
            <person name="Mardis E.R."/>
            <person name="Wilson R.K."/>
        </authorList>
    </citation>
    <scope>NUCLEOTIDE SEQUENCE [LARGE SCALE GENOMIC DNA]</scope>
    <source>
        <strain evidence="2">MJR7716</strain>
    </source>
</reference>
<dbReference type="PATRIC" id="fig|28128.5.peg.1835"/>
<gene>
    <name evidence="1" type="ORF">HMPREF3226_01789</name>
</gene>